<evidence type="ECO:0000256" key="1">
    <source>
        <dbReference type="SAM" id="MobiDB-lite"/>
    </source>
</evidence>
<organism evidence="2 3">
    <name type="scientific">Zygosaccharomyces bailii (strain CLIB 213 / ATCC 58445 / CBS 680 / BCRC 21525 / NBRC 1098 / NCYC 1416 / NRRL Y-2227)</name>
    <dbReference type="NCBI Taxonomy" id="1333698"/>
    <lineage>
        <taxon>Eukaryota</taxon>
        <taxon>Fungi</taxon>
        <taxon>Dikarya</taxon>
        <taxon>Ascomycota</taxon>
        <taxon>Saccharomycotina</taxon>
        <taxon>Saccharomycetes</taxon>
        <taxon>Saccharomycetales</taxon>
        <taxon>Saccharomycetaceae</taxon>
        <taxon>Zygosaccharomyces</taxon>
    </lineage>
</organism>
<proteinExistence type="predicted"/>
<keyword evidence="3" id="KW-1185">Reference proteome</keyword>
<dbReference type="EMBL" id="HG316463">
    <property type="protein sequence ID" value="CDF91142.1"/>
    <property type="molecule type" value="Genomic_DNA"/>
</dbReference>
<protein>
    <submittedName>
        <fullName evidence="2">ZYBA0S10-00650g1_1</fullName>
    </submittedName>
</protein>
<reference evidence="3" key="1">
    <citation type="journal article" date="2013" name="Genome Announc.">
        <title>Genome sequence of the food spoilage yeast Zygosaccharomyces bailii CLIB 213(T).</title>
        <authorList>
            <person name="Galeote V."/>
            <person name="Bigey F."/>
            <person name="Devillers H."/>
            <person name="Neuveglise C."/>
            <person name="Dequin S."/>
        </authorList>
    </citation>
    <scope>NUCLEOTIDE SEQUENCE [LARGE SCALE GENOMIC DNA]</scope>
    <source>
        <strain evidence="3">CLIB 213 / ATCC 58445 / CBS 680 / CCRC 21525 / NBRC 1098 / NCYC 1416 / NRRL Y-2227</strain>
    </source>
</reference>
<name>A0A8J2TA52_ZYGB2</name>
<evidence type="ECO:0000313" key="3">
    <source>
        <dbReference type="Proteomes" id="UP000019375"/>
    </source>
</evidence>
<dbReference type="OrthoDB" id="4057204at2759"/>
<dbReference type="AlphaFoldDB" id="A0A8J2TA52"/>
<accession>A0A8J2TA52</accession>
<gene>
    <name evidence="2" type="ORF">BN860_00650g</name>
</gene>
<dbReference type="Proteomes" id="UP000019375">
    <property type="component" value="Unassembled WGS sequence"/>
</dbReference>
<evidence type="ECO:0000313" key="2">
    <source>
        <dbReference type="EMBL" id="CDF91142.1"/>
    </source>
</evidence>
<feature type="region of interest" description="Disordered" evidence="1">
    <location>
        <begin position="274"/>
        <end position="295"/>
    </location>
</feature>
<sequence length="313" mass="36021">MQLTVLCCQIIARELAGLSVANSRLVIDSLPSVQTIELVWQLLCRNFHDSTILYLLIQNHVLIRGNLNKTDWHGHFISYCKMNLPNCNLVENIRFFNDFQRQSLYQFFTVLRLEGHIEGLEFLVNLQSLIALSVASVGRPEKLIKSWHRALQVDRTRWVHLRVLNVPQLRSPKLFFDTWELIPSLLWLGAHIDPSVVKSVPKLDQLVESAPAKSPMELLHWLQNAQRIQLNGIVIIELEVSKRFSICSMATYSSFEARDSKLVDAHGYIRKSMVKRTAETSSNGPTNKRPKHRSITKRTSLQQFFGWGRSEVP</sequence>